<evidence type="ECO:0000313" key="6">
    <source>
        <dbReference type="WBParaSite" id="NBR_0000489201-mRNA-1"/>
    </source>
</evidence>
<feature type="region of interest" description="Disordered" evidence="3">
    <location>
        <begin position="146"/>
        <end position="165"/>
    </location>
</feature>
<dbReference type="GO" id="GO:0044539">
    <property type="term" value="P:long-chain fatty acid import into cell"/>
    <property type="evidence" value="ECO:0007669"/>
    <property type="project" value="TreeGrafter"/>
</dbReference>
<dbReference type="EMBL" id="UYSL01010225">
    <property type="protein sequence ID" value="VDL68480.1"/>
    <property type="molecule type" value="Genomic_DNA"/>
</dbReference>
<dbReference type="AlphaFoldDB" id="A0A0N4XQU0"/>
<evidence type="ECO:0000313" key="5">
    <source>
        <dbReference type="Proteomes" id="UP000271162"/>
    </source>
</evidence>
<sequence length="165" mass="18212">MHPVRLIRVDDKTGEVVRSQSGLCIACNPGESGAMVSTIRKNNPLLQFEGYLNQSETNKKIIRDVFSKGDSCFVSGDLLYWDRLGYVYFKDRTGDTFRWKGENVSTTEVEAILHPERGVADATVYGVTVPGMLMVAKVAPEWLPSSGTTTTKQMTTNSSRGWVAA</sequence>
<evidence type="ECO:0000256" key="3">
    <source>
        <dbReference type="SAM" id="MobiDB-lite"/>
    </source>
</evidence>
<dbReference type="InterPro" id="IPR042099">
    <property type="entry name" value="ANL_N_sf"/>
</dbReference>
<dbReference type="Gene3D" id="3.40.50.12780">
    <property type="entry name" value="N-terminal domain of ligase-like"/>
    <property type="match status" value="1"/>
</dbReference>
<dbReference type="STRING" id="27835.A0A0N4XQU0"/>
<evidence type="ECO:0000313" key="4">
    <source>
        <dbReference type="EMBL" id="VDL68480.1"/>
    </source>
</evidence>
<name>A0A0N4XQU0_NIPBR</name>
<dbReference type="PANTHER" id="PTHR43107:SF24">
    <property type="entry name" value="AMP-BINDING DOMAIN-CONTAINING PROTEIN"/>
    <property type="match status" value="1"/>
</dbReference>
<dbReference type="GO" id="GO:0005886">
    <property type="term" value="C:plasma membrane"/>
    <property type="evidence" value="ECO:0007669"/>
    <property type="project" value="TreeGrafter"/>
</dbReference>
<keyword evidence="5" id="KW-1185">Reference proteome</keyword>
<dbReference type="OMA" id="GHCIEAP"/>
<dbReference type="GO" id="GO:0004467">
    <property type="term" value="F:long-chain fatty acid-CoA ligase activity"/>
    <property type="evidence" value="ECO:0007669"/>
    <property type="project" value="TreeGrafter"/>
</dbReference>
<dbReference type="GO" id="GO:0005789">
    <property type="term" value="C:endoplasmic reticulum membrane"/>
    <property type="evidence" value="ECO:0007669"/>
    <property type="project" value="TreeGrafter"/>
</dbReference>
<dbReference type="SUPFAM" id="SSF56801">
    <property type="entry name" value="Acetyl-CoA synthetase-like"/>
    <property type="match status" value="1"/>
</dbReference>
<gene>
    <name evidence="4" type="ORF">NBR_LOCUS4891</name>
</gene>
<comment type="similarity">
    <text evidence="1">Belongs to the ATP-dependent AMP-binding enzyme family.</text>
</comment>
<reference evidence="4 5" key="2">
    <citation type="submission" date="2018-11" db="EMBL/GenBank/DDBJ databases">
        <authorList>
            <consortium name="Pathogen Informatics"/>
        </authorList>
    </citation>
    <scope>NUCLEOTIDE SEQUENCE [LARGE SCALE GENOMIC DNA]</scope>
</reference>
<dbReference type="PANTHER" id="PTHR43107">
    <property type="entry name" value="LONG-CHAIN FATTY ACID TRANSPORT PROTEIN"/>
    <property type="match status" value="1"/>
</dbReference>
<feature type="compositionally biased region" description="Low complexity" evidence="3">
    <location>
        <begin position="146"/>
        <end position="159"/>
    </location>
</feature>
<evidence type="ECO:0000256" key="2">
    <source>
        <dbReference type="ARBA" id="ARBA00022598"/>
    </source>
</evidence>
<dbReference type="Proteomes" id="UP000271162">
    <property type="component" value="Unassembled WGS sequence"/>
</dbReference>
<organism evidence="6">
    <name type="scientific">Nippostrongylus brasiliensis</name>
    <name type="common">Rat hookworm</name>
    <dbReference type="NCBI Taxonomy" id="27835"/>
    <lineage>
        <taxon>Eukaryota</taxon>
        <taxon>Metazoa</taxon>
        <taxon>Ecdysozoa</taxon>
        <taxon>Nematoda</taxon>
        <taxon>Chromadorea</taxon>
        <taxon>Rhabditida</taxon>
        <taxon>Rhabditina</taxon>
        <taxon>Rhabditomorpha</taxon>
        <taxon>Strongyloidea</taxon>
        <taxon>Heligmosomidae</taxon>
        <taxon>Nippostrongylus</taxon>
    </lineage>
</organism>
<dbReference type="GO" id="GO:0005324">
    <property type="term" value="F:long-chain fatty acid transmembrane transporter activity"/>
    <property type="evidence" value="ECO:0007669"/>
    <property type="project" value="TreeGrafter"/>
</dbReference>
<keyword evidence="2" id="KW-0436">Ligase</keyword>
<dbReference type="WBParaSite" id="NBR_0000489201-mRNA-1">
    <property type="protein sequence ID" value="NBR_0000489201-mRNA-1"/>
    <property type="gene ID" value="NBR_0000489201"/>
</dbReference>
<protein>
    <submittedName>
        <fullName evidence="6">AMP-binding domain-containing protein</fullName>
    </submittedName>
</protein>
<reference evidence="6" key="1">
    <citation type="submission" date="2017-02" db="UniProtKB">
        <authorList>
            <consortium name="WormBaseParasite"/>
        </authorList>
    </citation>
    <scope>IDENTIFICATION</scope>
</reference>
<accession>A0A0N4XQU0</accession>
<evidence type="ECO:0000256" key="1">
    <source>
        <dbReference type="ARBA" id="ARBA00006432"/>
    </source>
</evidence>
<proteinExistence type="inferred from homology"/>